<dbReference type="Proteomes" id="UP000655570">
    <property type="component" value="Unassembled WGS sequence"/>
</dbReference>
<feature type="region of interest" description="Disordered" evidence="8">
    <location>
        <begin position="367"/>
        <end position="391"/>
    </location>
</feature>
<dbReference type="GO" id="GO:0032267">
    <property type="term" value="F:tRNA(Ile)-lysidine synthase activity"/>
    <property type="evidence" value="ECO:0007669"/>
    <property type="project" value="UniProtKB-EC"/>
</dbReference>
<feature type="binding site" evidence="7">
    <location>
        <begin position="33"/>
        <end position="38"/>
    </location>
    <ligand>
        <name>ATP</name>
        <dbReference type="ChEBI" id="CHEBI:30616"/>
    </ligand>
</feature>
<dbReference type="InterPro" id="IPR012795">
    <property type="entry name" value="tRNA_Ile_lys_synt_N"/>
</dbReference>
<evidence type="ECO:0000256" key="8">
    <source>
        <dbReference type="SAM" id="MobiDB-lite"/>
    </source>
</evidence>
<dbReference type="PANTHER" id="PTHR43033:SF1">
    <property type="entry name" value="TRNA(ILE)-LYSIDINE SYNTHASE-RELATED"/>
    <property type="match status" value="1"/>
</dbReference>
<gene>
    <name evidence="7 11" type="primary">tilS</name>
    <name evidence="11" type="ORF">H9641_06575</name>
</gene>
<feature type="region of interest" description="Disordered" evidence="8">
    <location>
        <begin position="261"/>
        <end position="292"/>
    </location>
</feature>
<evidence type="ECO:0000259" key="10">
    <source>
        <dbReference type="Pfam" id="PF09179"/>
    </source>
</evidence>
<dbReference type="SUPFAM" id="SSF52402">
    <property type="entry name" value="Adenine nucleotide alpha hydrolases-like"/>
    <property type="match status" value="1"/>
</dbReference>
<feature type="compositionally biased region" description="Low complexity" evidence="8">
    <location>
        <begin position="271"/>
        <end position="285"/>
    </location>
</feature>
<sequence>MVGPHPADAAARRAVRAALRDLAPGSLVLVACSGGADSLALAAATAFVASRDGVRAGAVVVDHGLQEGSGDVAARAGEQCRALGLDPVEVRSVRVVERGGLEAAARHARYALLDDVAHRTGAAAVLLGHTLDDQAETVLLGLARGSGARSLAGMAARRGIYRRPLLSLRRSDTEAVCAANGLTWWTDPTNGGPAPLDAATPDRAGGDLPLRSQVRTRVLPVLEDVLGPGVALTLARTADQLREDADLLDDLAARLLDQARVDEPDEPPAPAGASAGDRAAPGGSPTATRAVEPATRADVAVVLDTQVLAAAPAALRRRALRAAAQEAGSPAGSLFASHVATLDALVTAWRGQGPAHLPGDLRASRTRGRLFLRPARPPSLARTPSAEPAQE</sequence>
<keyword evidence="12" id="KW-1185">Reference proteome</keyword>
<dbReference type="InterPro" id="IPR014729">
    <property type="entry name" value="Rossmann-like_a/b/a_fold"/>
</dbReference>
<keyword evidence="3 7" id="KW-0819">tRNA processing</keyword>
<dbReference type="NCBIfam" id="TIGR02432">
    <property type="entry name" value="lysidine_TilS_N"/>
    <property type="match status" value="1"/>
</dbReference>
<keyword evidence="2 7" id="KW-0436">Ligase</keyword>
<evidence type="ECO:0000256" key="1">
    <source>
        <dbReference type="ARBA" id="ARBA00022490"/>
    </source>
</evidence>
<evidence type="ECO:0000256" key="3">
    <source>
        <dbReference type="ARBA" id="ARBA00022694"/>
    </source>
</evidence>
<keyword evidence="1 7" id="KW-0963">Cytoplasm</keyword>
<reference evidence="11 12" key="1">
    <citation type="submission" date="2020-08" db="EMBL/GenBank/DDBJ databases">
        <title>A Genomic Blueprint of the Chicken Gut Microbiome.</title>
        <authorList>
            <person name="Gilroy R."/>
            <person name="Ravi A."/>
            <person name="Getino M."/>
            <person name="Pursley I."/>
            <person name="Horton D.L."/>
            <person name="Alikhan N.-F."/>
            <person name="Baker D."/>
            <person name="Gharbi K."/>
            <person name="Hall N."/>
            <person name="Watson M."/>
            <person name="Adriaenssens E.M."/>
            <person name="Foster-Nyarko E."/>
            <person name="Jarju S."/>
            <person name="Secka A."/>
            <person name="Antonio M."/>
            <person name="Oren A."/>
            <person name="Chaudhuri R."/>
            <person name="La Ragione R.M."/>
            <person name="Hildebrand F."/>
            <person name="Pallen M.J."/>
        </authorList>
    </citation>
    <scope>NUCLEOTIDE SEQUENCE [LARGE SCALE GENOMIC DNA]</scope>
    <source>
        <strain evidence="11 12">Sa2CUA9</strain>
    </source>
</reference>
<dbReference type="RefSeq" id="WP_191802086.1">
    <property type="nucleotide sequence ID" value="NZ_JACSQF010000005.1"/>
</dbReference>
<proteinExistence type="inferred from homology"/>
<evidence type="ECO:0000313" key="12">
    <source>
        <dbReference type="Proteomes" id="UP000655570"/>
    </source>
</evidence>
<comment type="similarity">
    <text evidence="7">Belongs to the tRNA(Ile)-lysidine synthase family.</text>
</comment>
<dbReference type="EMBL" id="JACSQF010000005">
    <property type="protein sequence ID" value="MBD7980381.1"/>
    <property type="molecule type" value="Genomic_DNA"/>
</dbReference>
<feature type="region of interest" description="Disordered" evidence="8">
    <location>
        <begin position="187"/>
        <end position="208"/>
    </location>
</feature>
<dbReference type="PANTHER" id="PTHR43033">
    <property type="entry name" value="TRNA(ILE)-LYSIDINE SYNTHASE-RELATED"/>
    <property type="match status" value="1"/>
</dbReference>
<evidence type="ECO:0000256" key="5">
    <source>
        <dbReference type="ARBA" id="ARBA00022840"/>
    </source>
</evidence>
<dbReference type="SUPFAM" id="SSF82829">
    <property type="entry name" value="MesJ substrate recognition domain-like"/>
    <property type="match status" value="1"/>
</dbReference>
<evidence type="ECO:0000256" key="4">
    <source>
        <dbReference type="ARBA" id="ARBA00022741"/>
    </source>
</evidence>
<evidence type="ECO:0000256" key="2">
    <source>
        <dbReference type="ARBA" id="ARBA00022598"/>
    </source>
</evidence>
<dbReference type="Gene3D" id="1.20.59.20">
    <property type="match status" value="1"/>
</dbReference>
<comment type="function">
    <text evidence="7">Ligates lysine onto the cytidine present at position 34 of the AUA codon-specific tRNA(Ile) that contains the anticodon CAU, in an ATP-dependent manner. Cytidine is converted to lysidine, thus changing the amino acid specificity of the tRNA from methionine to isoleucine.</text>
</comment>
<dbReference type="InterPro" id="IPR012094">
    <property type="entry name" value="tRNA_Ile_lys_synt"/>
</dbReference>
<evidence type="ECO:0000259" key="9">
    <source>
        <dbReference type="Pfam" id="PF01171"/>
    </source>
</evidence>
<comment type="domain">
    <text evidence="7">The N-terminal region contains the highly conserved SGGXDS motif, predicted to be a P-loop motif involved in ATP binding.</text>
</comment>
<feature type="domain" description="tRNA(Ile)-lysidine/2-thiocytidine synthase N-terminal" evidence="9">
    <location>
        <begin position="28"/>
        <end position="191"/>
    </location>
</feature>
<dbReference type="InterPro" id="IPR015262">
    <property type="entry name" value="tRNA_Ile_lys_synt_subst-bd"/>
</dbReference>
<comment type="subcellular location">
    <subcellularLocation>
        <location evidence="7">Cytoplasm</location>
    </subcellularLocation>
</comment>
<dbReference type="HAMAP" id="MF_01161">
    <property type="entry name" value="tRNA_Ile_lys_synt"/>
    <property type="match status" value="1"/>
</dbReference>
<protein>
    <recommendedName>
        <fullName evidence="7">tRNA(Ile)-lysidine synthase</fullName>
        <ecNumber evidence="7">6.3.4.19</ecNumber>
    </recommendedName>
    <alternativeName>
        <fullName evidence="7">tRNA(Ile)-2-lysyl-cytidine synthase</fullName>
    </alternativeName>
    <alternativeName>
        <fullName evidence="7">tRNA(Ile)-lysidine synthetase</fullName>
    </alternativeName>
</protein>
<dbReference type="EC" id="6.3.4.19" evidence="7"/>
<comment type="catalytic activity">
    <reaction evidence="6 7">
        <text>cytidine(34) in tRNA(Ile2) + L-lysine + ATP = lysidine(34) in tRNA(Ile2) + AMP + diphosphate + H(+)</text>
        <dbReference type="Rhea" id="RHEA:43744"/>
        <dbReference type="Rhea" id="RHEA-COMP:10625"/>
        <dbReference type="Rhea" id="RHEA-COMP:10670"/>
        <dbReference type="ChEBI" id="CHEBI:15378"/>
        <dbReference type="ChEBI" id="CHEBI:30616"/>
        <dbReference type="ChEBI" id="CHEBI:32551"/>
        <dbReference type="ChEBI" id="CHEBI:33019"/>
        <dbReference type="ChEBI" id="CHEBI:82748"/>
        <dbReference type="ChEBI" id="CHEBI:83665"/>
        <dbReference type="ChEBI" id="CHEBI:456215"/>
        <dbReference type="EC" id="6.3.4.19"/>
    </reaction>
</comment>
<organism evidence="11 12">
    <name type="scientific">Oerskovia merdavium</name>
    <dbReference type="NCBI Taxonomy" id="2762227"/>
    <lineage>
        <taxon>Bacteria</taxon>
        <taxon>Bacillati</taxon>
        <taxon>Actinomycetota</taxon>
        <taxon>Actinomycetes</taxon>
        <taxon>Micrococcales</taxon>
        <taxon>Cellulomonadaceae</taxon>
        <taxon>Oerskovia</taxon>
    </lineage>
</organism>
<dbReference type="Pfam" id="PF09179">
    <property type="entry name" value="TilS"/>
    <property type="match status" value="1"/>
</dbReference>
<dbReference type="Gene3D" id="3.40.50.620">
    <property type="entry name" value="HUPs"/>
    <property type="match status" value="1"/>
</dbReference>
<feature type="domain" description="tRNA(Ile)-lysidine synthase substrate-binding" evidence="10">
    <location>
        <begin position="303"/>
        <end position="371"/>
    </location>
</feature>
<keyword evidence="4 7" id="KW-0547">Nucleotide-binding</keyword>
<evidence type="ECO:0000313" key="11">
    <source>
        <dbReference type="EMBL" id="MBD7980381.1"/>
    </source>
</evidence>
<comment type="caution">
    <text evidence="11">The sequence shown here is derived from an EMBL/GenBank/DDBJ whole genome shotgun (WGS) entry which is preliminary data.</text>
</comment>
<evidence type="ECO:0000256" key="7">
    <source>
        <dbReference type="HAMAP-Rule" id="MF_01161"/>
    </source>
</evidence>
<name>A0ABR8TX61_9CELL</name>
<dbReference type="CDD" id="cd01992">
    <property type="entry name" value="TilS_N"/>
    <property type="match status" value="1"/>
</dbReference>
<evidence type="ECO:0000256" key="6">
    <source>
        <dbReference type="ARBA" id="ARBA00048539"/>
    </source>
</evidence>
<dbReference type="InterPro" id="IPR011063">
    <property type="entry name" value="TilS/TtcA_N"/>
</dbReference>
<dbReference type="Pfam" id="PF01171">
    <property type="entry name" value="ATP_bind_3"/>
    <property type="match status" value="1"/>
</dbReference>
<keyword evidence="5 7" id="KW-0067">ATP-binding</keyword>
<accession>A0ABR8TX61</accession>